<keyword evidence="1" id="KW-0732">Signal</keyword>
<evidence type="ECO:0000313" key="3">
    <source>
        <dbReference type="Proteomes" id="UP000253153"/>
    </source>
</evidence>
<keyword evidence="3" id="KW-1185">Reference proteome</keyword>
<feature type="chain" id="PRO_5016694055" evidence="1">
    <location>
        <begin position="19"/>
        <end position="361"/>
    </location>
</feature>
<dbReference type="AlphaFoldDB" id="A0A366S9I2"/>
<feature type="signal peptide" evidence="1">
    <location>
        <begin position="1"/>
        <end position="18"/>
    </location>
</feature>
<gene>
    <name evidence="2" type="ORF">FIESC28_01605</name>
</gene>
<sequence length="361" mass="39096">MRFTNILLTGASGLGALAQVPNHLNKRAACNRDNLFRCFIDQRYSNQASDFCAELAPFTVTVATSIATVTSTVESTATADAAEVTEIHKTTVFTATVPTATTVVTADAAGAIKRQVAANPPKCMTNGVTYPASRITSACSCISVPASTVGVTHVVSTETITEINTIITTPRATLTSWETVFTATTGGTSTITVLPTKVNRLINGDFETGDSTGWKLSPDSWKGDFYKLGGLQNQWMYLVYDAAGELGILRQAKPIYLEAGSYQMGLHAPPAKFPHDSDYWHQVVRYELVNRDTETTISPKFGYSKVVAAAGTVVVPLQVGFDVPEEAEGYYDVALRFLERLPEGQPKNIYARIDNLYLQKL</sequence>
<dbReference type="RefSeq" id="XP_031020233.1">
    <property type="nucleotide sequence ID" value="XM_031155755.1"/>
</dbReference>
<dbReference type="OrthoDB" id="3562088at2759"/>
<proteinExistence type="predicted"/>
<organism evidence="2 3">
    <name type="scientific">Fusarium coffeatum</name>
    <dbReference type="NCBI Taxonomy" id="231269"/>
    <lineage>
        <taxon>Eukaryota</taxon>
        <taxon>Fungi</taxon>
        <taxon>Dikarya</taxon>
        <taxon>Ascomycota</taxon>
        <taxon>Pezizomycotina</taxon>
        <taxon>Sordariomycetes</taxon>
        <taxon>Hypocreomycetidae</taxon>
        <taxon>Hypocreales</taxon>
        <taxon>Nectriaceae</taxon>
        <taxon>Fusarium</taxon>
        <taxon>Fusarium incarnatum-equiseti species complex</taxon>
    </lineage>
</organism>
<comment type="caution">
    <text evidence="2">The sequence shown here is derived from an EMBL/GenBank/DDBJ whole genome shotgun (WGS) entry which is preliminary data.</text>
</comment>
<dbReference type="GeneID" id="41991051"/>
<accession>A0A366S9I2</accession>
<name>A0A366S9I2_9HYPO</name>
<dbReference type="EMBL" id="QKXC01000037">
    <property type="protein sequence ID" value="RBR25642.1"/>
    <property type="molecule type" value="Genomic_DNA"/>
</dbReference>
<reference evidence="2 3" key="1">
    <citation type="submission" date="2018-06" db="EMBL/GenBank/DDBJ databases">
        <title>Fusarium incarnatum-equiseti species complex species 28.</title>
        <authorList>
            <person name="Gardiner D.M."/>
        </authorList>
    </citation>
    <scope>NUCLEOTIDE SEQUENCE [LARGE SCALE GENOMIC DNA]</scope>
    <source>
        <strain evidence="2 3">FIESC_28</strain>
    </source>
</reference>
<dbReference type="Proteomes" id="UP000253153">
    <property type="component" value="Unassembled WGS sequence"/>
</dbReference>
<evidence type="ECO:0000256" key="1">
    <source>
        <dbReference type="SAM" id="SignalP"/>
    </source>
</evidence>
<evidence type="ECO:0000313" key="2">
    <source>
        <dbReference type="EMBL" id="RBR25642.1"/>
    </source>
</evidence>
<protein>
    <submittedName>
        <fullName evidence="2">Uncharacterized protein</fullName>
    </submittedName>
</protein>